<evidence type="ECO:0000256" key="4">
    <source>
        <dbReference type="SAM" id="MobiDB-lite"/>
    </source>
</evidence>
<comment type="caution">
    <text evidence="5">The sequence shown here is derived from an EMBL/GenBank/DDBJ whole genome shotgun (WGS) entry which is preliminary data.</text>
</comment>
<dbReference type="OrthoDB" id="2881925at2759"/>
<reference evidence="5 6" key="1">
    <citation type="submission" date="2021-08" db="EMBL/GenBank/DDBJ databases">
        <title>Draft Genome Sequence of Phanerochaete sordida strain YK-624.</title>
        <authorList>
            <person name="Mori T."/>
            <person name="Dohra H."/>
            <person name="Suzuki T."/>
            <person name="Kawagishi H."/>
            <person name="Hirai H."/>
        </authorList>
    </citation>
    <scope>NUCLEOTIDE SEQUENCE [LARGE SCALE GENOMIC DNA]</scope>
    <source>
        <strain evidence="5 6">YK-624</strain>
    </source>
</reference>
<feature type="region of interest" description="Disordered" evidence="4">
    <location>
        <begin position="1"/>
        <end position="25"/>
    </location>
</feature>
<evidence type="ECO:0000313" key="5">
    <source>
        <dbReference type="EMBL" id="GJE92125.1"/>
    </source>
</evidence>
<evidence type="ECO:0000256" key="1">
    <source>
        <dbReference type="ARBA" id="ARBA00004123"/>
    </source>
</evidence>
<dbReference type="EMBL" id="BPQB01000024">
    <property type="protein sequence ID" value="GJE92125.1"/>
    <property type="molecule type" value="Genomic_DNA"/>
</dbReference>
<protein>
    <submittedName>
        <fullName evidence="5">Uncharacterized protein</fullName>
    </submittedName>
</protein>
<evidence type="ECO:0000256" key="2">
    <source>
        <dbReference type="ARBA" id="ARBA00022833"/>
    </source>
</evidence>
<feature type="compositionally biased region" description="Basic residues" evidence="4">
    <location>
        <begin position="10"/>
        <end position="20"/>
    </location>
</feature>
<feature type="compositionally biased region" description="Low complexity" evidence="4">
    <location>
        <begin position="179"/>
        <end position="193"/>
    </location>
</feature>
<keyword evidence="6" id="KW-1185">Reference proteome</keyword>
<dbReference type="Gene3D" id="3.90.530.10">
    <property type="entry name" value="XPA C-terminal domain"/>
    <property type="match status" value="1"/>
</dbReference>
<feature type="region of interest" description="Disordered" evidence="4">
    <location>
        <begin position="164"/>
        <end position="226"/>
    </location>
</feature>
<dbReference type="GO" id="GO:0005634">
    <property type="term" value="C:nucleus"/>
    <property type="evidence" value="ECO:0007669"/>
    <property type="project" value="UniProtKB-SubCell"/>
</dbReference>
<dbReference type="InterPro" id="IPR037129">
    <property type="entry name" value="XPA_sf"/>
</dbReference>
<dbReference type="Proteomes" id="UP000703269">
    <property type="component" value="Unassembled WGS sequence"/>
</dbReference>
<name>A0A9P3LED2_9APHY</name>
<organism evidence="5 6">
    <name type="scientific">Phanerochaete sordida</name>
    <dbReference type="NCBI Taxonomy" id="48140"/>
    <lineage>
        <taxon>Eukaryota</taxon>
        <taxon>Fungi</taxon>
        <taxon>Dikarya</taxon>
        <taxon>Basidiomycota</taxon>
        <taxon>Agaricomycotina</taxon>
        <taxon>Agaricomycetes</taxon>
        <taxon>Polyporales</taxon>
        <taxon>Phanerochaetaceae</taxon>
        <taxon>Phanerochaete</taxon>
    </lineage>
</organism>
<comment type="subcellular location">
    <subcellularLocation>
        <location evidence="1">Nucleus</location>
    </subcellularLocation>
</comment>
<evidence type="ECO:0000313" key="6">
    <source>
        <dbReference type="Proteomes" id="UP000703269"/>
    </source>
</evidence>
<keyword evidence="2" id="KW-0862">Zinc</keyword>
<dbReference type="CDD" id="cd21075">
    <property type="entry name" value="DBD_XPA-like"/>
    <property type="match status" value="1"/>
</dbReference>
<sequence length="248" mass="27065">MAPTQTKASTKTKAKSKTKRTFATPNGGRWIFKTRAMKEYKLTSKDLEAIRPIAMRANPYNYTHPMVQYNECDVAALAYRKHHGGDAPVASTSAAPPAPIVPALAEVNGPGIMHSKAKERYSLKNWHLAEINPISIIPNPHGGPYPMKHYNLCDVEALAERHGLAPKLPSTPRKRRSRATPTSSATVSPSSSPDQASAKSKGKAKEVPPEAEVIDVDEYEDDGGLSDEEECIVVGIHFVRDDIIDISD</sequence>
<dbReference type="InterPro" id="IPR009061">
    <property type="entry name" value="DNA-bd_dom_put_sf"/>
</dbReference>
<evidence type="ECO:0000256" key="3">
    <source>
        <dbReference type="ARBA" id="ARBA00023242"/>
    </source>
</evidence>
<feature type="compositionally biased region" description="Acidic residues" evidence="4">
    <location>
        <begin position="212"/>
        <end position="226"/>
    </location>
</feature>
<accession>A0A9P3LED2</accession>
<gene>
    <name evidence="5" type="ORF">PsYK624_082780</name>
</gene>
<keyword evidence="3" id="KW-0539">Nucleus</keyword>
<dbReference type="SUPFAM" id="SSF46955">
    <property type="entry name" value="Putative DNA-binding domain"/>
    <property type="match status" value="1"/>
</dbReference>
<dbReference type="AlphaFoldDB" id="A0A9P3LED2"/>
<proteinExistence type="predicted"/>